<evidence type="ECO:0000313" key="2">
    <source>
        <dbReference type="Proteomes" id="UP000199415"/>
    </source>
</evidence>
<organism evidence="1 2">
    <name type="scientific">Limimonas halophila</name>
    <dbReference type="NCBI Taxonomy" id="1082479"/>
    <lineage>
        <taxon>Bacteria</taxon>
        <taxon>Pseudomonadati</taxon>
        <taxon>Pseudomonadota</taxon>
        <taxon>Alphaproteobacteria</taxon>
        <taxon>Rhodospirillales</taxon>
        <taxon>Rhodovibrionaceae</taxon>
        <taxon>Limimonas</taxon>
    </lineage>
</organism>
<dbReference type="Proteomes" id="UP000199415">
    <property type="component" value="Unassembled WGS sequence"/>
</dbReference>
<dbReference type="RefSeq" id="WP_090018090.1">
    <property type="nucleotide sequence ID" value="NZ_FNCE01000001.1"/>
</dbReference>
<evidence type="ECO:0000313" key="1">
    <source>
        <dbReference type="EMBL" id="SDF41470.1"/>
    </source>
</evidence>
<dbReference type="EMBL" id="FNCE01000001">
    <property type="protein sequence ID" value="SDF41470.1"/>
    <property type="molecule type" value="Genomic_DNA"/>
</dbReference>
<protein>
    <submittedName>
        <fullName evidence="1">Uncharacterized protein</fullName>
    </submittedName>
</protein>
<sequence>MFLKLLVLVAVVVGVWQAFKYAQRLQLRREEKARLAGDPKARARENAERAPRAQDLVQCSVCSAYVPSKNPPNCGRPDCPH</sequence>
<dbReference type="STRING" id="1082479.SAMN05216241_10119"/>
<dbReference type="AlphaFoldDB" id="A0A1G7KX27"/>
<accession>A0A1G7KX27</accession>
<name>A0A1G7KX27_9PROT</name>
<gene>
    <name evidence="1" type="ORF">SAMN05216241_10119</name>
</gene>
<reference evidence="1 2" key="1">
    <citation type="submission" date="2016-10" db="EMBL/GenBank/DDBJ databases">
        <authorList>
            <person name="de Groot N.N."/>
        </authorList>
    </citation>
    <scope>NUCLEOTIDE SEQUENCE [LARGE SCALE GENOMIC DNA]</scope>
    <source>
        <strain evidence="1 2">DSM 25584</strain>
    </source>
</reference>
<keyword evidence="2" id="KW-1185">Reference proteome</keyword>
<proteinExistence type="predicted"/>